<dbReference type="EMBL" id="KI925462">
    <property type="protein sequence ID" value="ETW77979.1"/>
    <property type="molecule type" value="Genomic_DNA"/>
</dbReference>
<feature type="transmembrane region" description="Helical" evidence="8">
    <location>
        <begin position="421"/>
        <end position="447"/>
    </location>
</feature>
<dbReference type="Pfam" id="PF14703">
    <property type="entry name" value="PHM7_cyt"/>
    <property type="match status" value="1"/>
</dbReference>
<feature type="transmembrane region" description="Helical" evidence="8">
    <location>
        <begin position="560"/>
        <end position="588"/>
    </location>
</feature>
<dbReference type="Pfam" id="PF13967">
    <property type="entry name" value="RSN1_TM"/>
    <property type="match status" value="1"/>
</dbReference>
<dbReference type="KEGG" id="hir:HETIRDRAFT_324961"/>
<evidence type="ECO:0000256" key="4">
    <source>
        <dbReference type="ARBA" id="ARBA00022692"/>
    </source>
</evidence>
<dbReference type="GO" id="GO:0005227">
    <property type="term" value="F:calcium-activated cation channel activity"/>
    <property type="evidence" value="ECO:0007669"/>
    <property type="project" value="InterPro"/>
</dbReference>
<comment type="similarity">
    <text evidence="2">Belongs to the CSC1 (TC 1.A.17) family.</text>
</comment>
<feature type="transmembrane region" description="Helical" evidence="8">
    <location>
        <begin position="467"/>
        <end position="494"/>
    </location>
</feature>
<feature type="domain" description="CSC1/OSCA1-like N-terminal transmembrane" evidence="11">
    <location>
        <begin position="25"/>
        <end position="174"/>
    </location>
</feature>
<dbReference type="InterPro" id="IPR003864">
    <property type="entry name" value="CSC1/OSCA1-like_7TM"/>
</dbReference>
<dbReference type="eggNOG" id="KOG1134">
    <property type="taxonomic scope" value="Eukaryota"/>
</dbReference>
<dbReference type="Proteomes" id="UP000030671">
    <property type="component" value="Unassembled WGS sequence"/>
</dbReference>
<keyword evidence="3" id="KW-0813">Transport</keyword>
<feature type="transmembrane region" description="Helical" evidence="8">
    <location>
        <begin position="154"/>
        <end position="172"/>
    </location>
</feature>
<feature type="transmembrane region" description="Helical" evidence="8">
    <location>
        <begin position="515"/>
        <end position="540"/>
    </location>
</feature>
<comment type="subcellular location">
    <subcellularLocation>
        <location evidence="1">Membrane</location>
        <topology evidence="1">Multi-pass membrane protein</topology>
    </subcellularLocation>
</comment>
<accession>W4JWZ4</accession>
<dbReference type="InParanoid" id="W4JWZ4"/>
<dbReference type="FunCoup" id="W4JWZ4">
    <property type="interactions" value="65"/>
</dbReference>
<dbReference type="RefSeq" id="XP_009549988.1">
    <property type="nucleotide sequence ID" value="XM_009551693.1"/>
</dbReference>
<dbReference type="GeneID" id="20671098"/>
<evidence type="ECO:0000256" key="6">
    <source>
        <dbReference type="ARBA" id="ARBA00023136"/>
    </source>
</evidence>
<name>W4JWZ4_HETIT</name>
<evidence type="ECO:0000259" key="9">
    <source>
        <dbReference type="Pfam" id="PF02714"/>
    </source>
</evidence>
<feature type="compositionally biased region" description="Polar residues" evidence="7">
    <location>
        <begin position="281"/>
        <end position="293"/>
    </location>
</feature>
<dbReference type="InterPro" id="IPR032880">
    <property type="entry name" value="CSC1/OSCA1-like_N"/>
</dbReference>
<dbReference type="InterPro" id="IPR027815">
    <property type="entry name" value="CSC1/OSCA1-like_cyt"/>
</dbReference>
<dbReference type="GO" id="GO:0005886">
    <property type="term" value="C:plasma membrane"/>
    <property type="evidence" value="ECO:0007669"/>
    <property type="project" value="TreeGrafter"/>
</dbReference>
<keyword evidence="14" id="KW-1185">Reference proteome</keyword>
<keyword evidence="4 8" id="KW-0812">Transmembrane</keyword>
<organism evidence="13 14">
    <name type="scientific">Heterobasidion irregulare (strain TC 32-1)</name>
    <dbReference type="NCBI Taxonomy" id="747525"/>
    <lineage>
        <taxon>Eukaryota</taxon>
        <taxon>Fungi</taxon>
        <taxon>Dikarya</taxon>
        <taxon>Basidiomycota</taxon>
        <taxon>Agaricomycotina</taxon>
        <taxon>Agaricomycetes</taxon>
        <taxon>Russulales</taxon>
        <taxon>Bondarzewiaceae</taxon>
        <taxon>Heterobasidion</taxon>
        <taxon>Heterobasidion annosum species complex</taxon>
    </lineage>
</organism>
<evidence type="ECO:0000259" key="10">
    <source>
        <dbReference type="Pfam" id="PF12621"/>
    </source>
</evidence>
<keyword evidence="5 8" id="KW-1133">Transmembrane helix</keyword>
<evidence type="ECO:0000313" key="13">
    <source>
        <dbReference type="EMBL" id="ETW77979.1"/>
    </source>
</evidence>
<evidence type="ECO:0000256" key="3">
    <source>
        <dbReference type="ARBA" id="ARBA00022448"/>
    </source>
</evidence>
<evidence type="ECO:0000256" key="8">
    <source>
        <dbReference type="SAM" id="Phobius"/>
    </source>
</evidence>
<feature type="transmembrane region" description="Helical" evidence="8">
    <location>
        <begin position="110"/>
        <end position="128"/>
    </location>
</feature>
<feature type="transmembrane region" description="Helical" evidence="8">
    <location>
        <begin position="609"/>
        <end position="629"/>
    </location>
</feature>
<evidence type="ECO:0000313" key="14">
    <source>
        <dbReference type="Proteomes" id="UP000030671"/>
    </source>
</evidence>
<evidence type="ECO:0000256" key="2">
    <source>
        <dbReference type="ARBA" id="ARBA00007779"/>
    </source>
</evidence>
<evidence type="ECO:0000256" key="5">
    <source>
        <dbReference type="ARBA" id="ARBA00022989"/>
    </source>
</evidence>
<evidence type="ECO:0008006" key="15">
    <source>
        <dbReference type="Google" id="ProtNLM"/>
    </source>
</evidence>
<protein>
    <recommendedName>
        <fullName evidence="15">DUF221-domain-containing protein</fullName>
    </recommendedName>
</protein>
<dbReference type="Pfam" id="PF12621">
    <property type="entry name" value="PHM7_ext"/>
    <property type="match status" value="1"/>
</dbReference>
<dbReference type="PANTHER" id="PTHR13018">
    <property type="entry name" value="PROBABLE MEMBRANE PROTEIN DUF221-RELATED"/>
    <property type="match status" value="1"/>
</dbReference>
<gene>
    <name evidence="13" type="ORF">HETIRDRAFT_324961</name>
</gene>
<feature type="region of interest" description="Disordered" evidence="7">
    <location>
        <begin position="272"/>
        <end position="298"/>
    </location>
</feature>
<feature type="transmembrane region" description="Helical" evidence="8">
    <location>
        <begin position="707"/>
        <end position="727"/>
    </location>
</feature>
<evidence type="ECO:0000259" key="11">
    <source>
        <dbReference type="Pfam" id="PF13967"/>
    </source>
</evidence>
<dbReference type="Pfam" id="PF02714">
    <property type="entry name" value="RSN1_7TM"/>
    <property type="match status" value="1"/>
</dbReference>
<evidence type="ECO:0000256" key="1">
    <source>
        <dbReference type="ARBA" id="ARBA00004141"/>
    </source>
</evidence>
<evidence type="ECO:0000256" key="7">
    <source>
        <dbReference type="SAM" id="MobiDB-lite"/>
    </source>
</evidence>
<feature type="non-terminal residue" evidence="13">
    <location>
        <position position="1"/>
    </location>
</feature>
<evidence type="ECO:0000259" key="12">
    <source>
        <dbReference type="Pfam" id="PF14703"/>
    </source>
</evidence>
<feature type="transmembrane region" description="Helical" evidence="8">
    <location>
        <begin position="25"/>
        <end position="46"/>
    </location>
</feature>
<sequence>GSPELARCRSNLSASQAQSTSTSTFLTSLVFNSAVFGAEIVAFTILRRQFRSIYEPRSLSVLESKRQKPLSPSLLAWPLAIWRADYRDIKQVNGMDSYFFVRFLRMMVRVLLPIWLISWVILLPITAIKTEVESHSGLDKYTYGNVAPDKTTRYAAHLILAWVFTFWIWWNIKHEMQHYVKDRQRFLISASHSSSPQANTILVTGIPTKYLSELALTRLFSCLPGGVRKVWLNRDLKDMPDLHTRRLAACDKLEAAETSLLGTAMKQYKKNKEAAAKKGGDSNSSTGLTQPTSDPEAVKSLAEELVPANERPTHRLPPFSWLPFSLPLIGKKVDSIEWAREEIKTTSEALAERRRDQTYPPVNGAFILFNRQIAAHLAAAGLTHHGPYRMASAGKYVEVGPEDVIWENLGMNPYERRIRMAIGWAITLGLIILWAFPVAFVGAVSNIHSLCIKYHWLAWVCDLPDVVVGIISGILPPVLLAILFMLLPIVLRLLARLEGIPKRTGLELSLMDRFFIFEVINGFLIVTLSSGIIAALPQLADNISSAPTLLAQNLPKASTFFLTYIMLQGLSGTAGGFLQAVTLILYYVKLILLGSTPRSVYNLKYGARSVNWGTLFPQTTLLVVITLGYSIISPIINGLACATFFLFYIMYKYLFLWVQDMPASGDTGGLFFPKAIQHIFVGLYIQQICLCALFFLSQNEKGKPAAIAEGALMVVLLVFTAFFHNIINNSYGPLIQYLPLTLADKSFELTDDVVPGNASAMALPVEETEKKGRDSTEQGPTDFSHPASVESQRVIWLPRDPLGLVEEAERACKAEGIDVSTEGAIMNEKGKVNITSAPPEEAMIDLEIRASEERGWSRKNA</sequence>
<feature type="compositionally biased region" description="Basic and acidic residues" evidence="7">
    <location>
        <begin position="767"/>
        <end position="776"/>
    </location>
</feature>
<feature type="domain" description="CSC1/OSCA1-like 7TM region" evidence="9">
    <location>
        <begin position="421"/>
        <end position="694"/>
    </location>
</feature>
<dbReference type="InterPro" id="IPR045122">
    <property type="entry name" value="Csc1-like"/>
</dbReference>
<feature type="transmembrane region" description="Helical" evidence="8">
    <location>
        <begin position="635"/>
        <end position="654"/>
    </location>
</feature>
<feature type="domain" description="CSC1/OSCA1-like cytosolic" evidence="12">
    <location>
        <begin position="199"/>
        <end position="408"/>
    </location>
</feature>
<reference evidence="13 14" key="1">
    <citation type="journal article" date="2012" name="New Phytol.">
        <title>Insight into trade-off between wood decay and parasitism from the genome of a fungal forest pathogen.</title>
        <authorList>
            <person name="Olson A."/>
            <person name="Aerts A."/>
            <person name="Asiegbu F."/>
            <person name="Belbahri L."/>
            <person name="Bouzid O."/>
            <person name="Broberg A."/>
            <person name="Canback B."/>
            <person name="Coutinho P.M."/>
            <person name="Cullen D."/>
            <person name="Dalman K."/>
            <person name="Deflorio G."/>
            <person name="van Diepen L.T."/>
            <person name="Dunand C."/>
            <person name="Duplessis S."/>
            <person name="Durling M."/>
            <person name="Gonthier P."/>
            <person name="Grimwood J."/>
            <person name="Fossdal C.G."/>
            <person name="Hansson D."/>
            <person name="Henrissat B."/>
            <person name="Hietala A."/>
            <person name="Himmelstrand K."/>
            <person name="Hoffmeister D."/>
            <person name="Hogberg N."/>
            <person name="James T.Y."/>
            <person name="Karlsson M."/>
            <person name="Kohler A."/>
            <person name="Kues U."/>
            <person name="Lee Y.H."/>
            <person name="Lin Y.C."/>
            <person name="Lind M."/>
            <person name="Lindquist E."/>
            <person name="Lombard V."/>
            <person name="Lucas S."/>
            <person name="Lunden K."/>
            <person name="Morin E."/>
            <person name="Murat C."/>
            <person name="Park J."/>
            <person name="Raffaello T."/>
            <person name="Rouze P."/>
            <person name="Salamov A."/>
            <person name="Schmutz J."/>
            <person name="Solheim H."/>
            <person name="Stahlberg J."/>
            <person name="Velez H."/>
            <person name="de Vries R.P."/>
            <person name="Wiebenga A."/>
            <person name="Woodward S."/>
            <person name="Yakovlev I."/>
            <person name="Garbelotto M."/>
            <person name="Martin F."/>
            <person name="Grigoriev I.V."/>
            <person name="Stenlid J."/>
        </authorList>
    </citation>
    <scope>NUCLEOTIDE SEQUENCE [LARGE SCALE GENOMIC DNA]</scope>
    <source>
        <strain evidence="13 14">TC 32-1</strain>
    </source>
</reference>
<feature type="domain" description="10TM putative phosphate transporter extracellular tail" evidence="10">
    <location>
        <begin position="773"/>
        <end position="839"/>
    </location>
</feature>
<keyword evidence="6 8" id="KW-0472">Membrane</keyword>
<dbReference type="OrthoDB" id="1076608at2759"/>
<proteinExistence type="inferred from homology"/>
<feature type="region of interest" description="Disordered" evidence="7">
    <location>
        <begin position="764"/>
        <end position="789"/>
    </location>
</feature>
<dbReference type="HOGENOM" id="CLU_002458_2_0_1"/>
<dbReference type="PANTHER" id="PTHR13018:SF143">
    <property type="entry name" value="CSC1_OSCA1-LIKE 7TM REGION DOMAIN-CONTAINING PROTEIN"/>
    <property type="match status" value="1"/>
</dbReference>
<dbReference type="InterPro" id="IPR022257">
    <property type="entry name" value="PHM7_ext"/>
</dbReference>
<feature type="transmembrane region" description="Helical" evidence="8">
    <location>
        <begin position="675"/>
        <end position="695"/>
    </location>
</feature>
<dbReference type="AlphaFoldDB" id="W4JWZ4"/>